<sequence>MSETIIKIKKIYKSSNSCSIRRRRKEKRKKKKRMKALKFRDLKLFKVEKIFRVKSTRSFHGKNHDELERHLSISTCRFSYLSLVIFRNFFFFNLCKISHRGLKKDKKRKKIKKETDTELNEPNDQ</sequence>
<reference evidence="2 3" key="1">
    <citation type="submission" date="2023-03" db="EMBL/GenBank/DDBJ databases">
        <title>High recombination rates correlate with genetic variation in Cardiocondyla obscurior ants.</title>
        <authorList>
            <person name="Errbii M."/>
        </authorList>
    </citation>
    <scope>NUCLEOTIDE SEQUENCE [LARGE SCALE GENOMIC DNA]</scope>
    <source>
        <strain evidence="2">Alpha-2009</strain>
        <tissue evidence="2">Whole body</tissue>
    </source>
</reference>
<dbReference type="AlphaFoldDB" id="A0AAW2ED86"/>
<dbReference type="EMBL" id="JADYXP020000024">
    <property type="protein sequence ID" value="KAL0101664.1"/>
    <property type="molecule type" value="Genomic_DNA"/>
</dbReference>
<proteinExistence type="predicted"/>
<evidence type="ECO:0000256" key="1">
    <source>
        <dbReference type="SAM" id="MobiDB-lite"/>
    </source>
</evidence>
<protein>
    <submittedName>
        <fullName evidence="2">Uncharacterized protein</fullName>
    </submittedName>
</protein>
<dbReference type="Proteomes" id="UP001430953">
    <property type="component" value="Unassembled WGS sequence"/>
</dbReference>
<name>A0AAW2ED86_9HYME</name>
<comment type="caution">
    <text evidence="2">The sequence shown here is derived from an EMBL/GenBank/DDBJ whole genome shotgun (WGS) entry which is preliminary data.</text>
</comment>
<accession>A0AAW2ED86</accession>
<evidence type="ECO:0000313" key="3">
    <source>
        <dbReference type="Proteomes" id="UP001430953"/>
    </source>
</evidence>
<gene>
    <name evidence="2" type="ORF">PUN28_019072</name>
</gene>
<evidence type="ECO:0000313" key="2">
    <source>
        <dbReference type="EMBL" id="KAL0101664.1"/>
    </source>
</evidence>
<feature type="region of interest" description="Disordered" evidence="1">
    <location>
        <begin position="105"/>
        <end position="125"/>
    </location>
</feature>
<keyword evidence="3" id="KW-1185">Reference proteome</keyword>
<organism evidence="2 3">
    <name type="scientific">Cardiocondyla obscurior</name>
    <dbReference type="NCBI Taxonomy" id="286306"/>
    <lineage>
        <taxon>Eukaryota</taxon>
        <taxon>Metazoa</taxon>
        <taxon>Ecdysozoa</taxon>
        <taxon>Arthropoda</taxon>
        <taxon>Hexapoda</taxon>
        <taxon>Insecta</taxon>
        <taxon>Pterygota</taxon>
        <taxon>Neoptera</taxon>
        <taxon>Endopterygota</taxon>
        <taxon>Hymenoptera</taxon>
        <taxon>Apocrita</taxon>
        <taxon>Aculeata</taxon>
        <taxon>Formicoidea</taxon>
        <taxon>Formicidae</taxon>
        <taxon>Myrmicinae</taxon>
        <taxon>Cardiocondyla</taxon>
    </lineage>
</organism>